<evidence type="ECO:0000313" key="2">
    <source>
        <dbReference type="Proteomes" id="UP001320706"/>
    </source>
</evidence>
<proteinExistence type="predicted"/>
<organism evidence="1 2">
    <name type="scientific">Zalaria obscura</name>
    <dbReference type="NCBI Taxonomy" id="2024903"/>
    <lineage>
        <taxon>Eukaryota</taxon>
        <taxon>Fungi</taxon>
        <taxon>Dikarya</taxon>
        <taxon>Ascomycota</taxon>
        <taxon>Pezizomycotina</taxon>
        <taxon>Dothideomycetes</taxon>
        <taxon>Dothideomycetidae</taxon>
        <taxon>Dothideales</taxon>
        <taxon>Zalariaceae</taxon>
        <taxon>Zalaria</taxon>
    </lineage>
</organism>
<name>A0ACC3S9Q1_9PEZI</name>
<reference evidence="1" key="1">
    <citation type="submission" date="2024-02" db="EMBL/GenBank/DDBJ databases">
        <title>Metagenome Assembled Genome of Zalaria obscura JY119.</title>
        <authorList>
            <person name="Vighnesh L."/>
            <person name="Jagadeeshwari U."/>
            <person name="Venkata Ramana C."/>
            <person name="Sasikala C."/>
        </authorList>
    </citation>
    <scope>NUCLEOTIDE SEQUENCE</scope>
    <source>
        <strain evidence="1">JY119</strain>
    </source>
</reference>
<evidence type="ECO:0000313" key="1">
    <source>
        <dbReference type="EMBL" id="KAK8201875.1"/>
    </source>
</evidence>
<keyword evidence="2" id="KW-1185">Reference proteome</keyword>
<gene>
    <name evidence="1" type="ORF">M8818_005399</name>
</gene>
<dbReference type="EMBL" id="JAMKPW020000033">
    <property type="protein sequence ID" value="KAK8201875.1"/>
    <property type="molecule type" value="Genomic_DNA"/>
</dbReference>
<dbReference type="Proteomes" id="UP001320706">
    <property type="component" value="Unassembled WGS sequence"/>
</dbReference>
<sequence>MSALKHDSPQDAVPTMDTESLQDRLDSLWERYGQDYYDERMQAIRKTSIEEGTDHQINMSIASQTPEPVTKLPPKETSPRLLDDSKPKEAQQQPTPPATPRDKSDDDAADDAEPESKPAEGMAKPTDPLRWYGILVPPALRSSQGSFISAVQGPVPEAVNASRCLRAVGAEIRKVRKEIKKAEKRPKKADT</sequence>
<protein>
    <submittedName>
        <fullName evidence="1">Uncharacterized protein</fullName>
    </submittedName>
</protein>
<comment type="caution">
    <text evidence="1">The sequence shown here is derived from an EMBL/GenBank/DDBJ whole genome shotgun (WGS) entry which is preliminary data.</text>
</comment>
<accession>A0ACC3S9Q1</accession>